<comment type="caution">
    <text evidence="3">The sequence shown here is derived from an EMBL/GenBank/DDBJ whole genome shotgun (WGS) entry which is preliminary data.</text>
</comment>
<name>A0A2W4Z7V0_9SPHN</name>
<dbReference type="InterPro" id="IPR042099">
    <property type="entry name" value="ANL_N_sf"/>
</dbReference>
<dbReference type="Gene3D" id="3.30.300.30">
    <property type="match status" value="1"/>
</dbReference>
<dbReference type="PROSITE" id="PS00455">
    <property type="entry name" value="AMP_BINDING"/>
    <property type="match status" value="1"/>
</dbReference>
<evidence type="ECO:0000313" key="3">
    <source>
        <dbReference type="EMBL" id="PZO77477.1"/>
    </source>
</evidence>
<dbReference type="GO" id="GO:0016877">
    <property type="term" value="F:ligase activity, forming carbon-sulfur bonds"/>
    <property type="evidence" value="ECO:0007669"/>
    <property type="project" value="UniProtKB-ARBA"/>
</dbReference>
<reference evidence="3 4" key="1">
    <citation type="submission" date="2017-08" db="EMBL/GenBank/DDBJ databases">
        <title>Infants hospitalized years apart are colonized by the same room-sourced microbial strains.</title>
        <authorList>
            <person name="Brooks B."/>
            <person name="Olm M.R."/>
            <person name="Firek B.A."/>
            <person name="Baker R."/>
            <person name="Thomas B.C."/>
            <person name="Morowitz M.J."/>
            <person name="Banfield J.F."/>
        </authorList>
    </citation>
    <scope>NUCLEOTIDE SEQUENCE [LARGE SCALE GENOMIC DNA]</scope>
    <source>
        <strain evidence="3">S2_018_000_R3_110</strain>
    </source>
</reference>
<proteinExistence type="predicted"/>
<dbReference type="Pfam" id="PF00501">
    <property type="entry name" value="AMP-binding"/>
    <property type="match status" value="1"/>
</dbReference>
<organism evidence="3 4">
    <name type="scientific">Sphingomonas hengshuiensis</name>
    <dbReference type="NCBI Taxonomy" id="1609977"/>
    <lineage>
        <taxon>Bacteria</taxon>
        <taxon>Pseudomonadati</taxon>
        <taxon>Pseudomonadota</taxon>
        <taxon>Alphaproteobacteria</taxon>
        <taxon>Sphingomonadales</taxon>
        <taxon>Sphingomonadaceae</taxon>
        <taxon>Sphingomonas</taxon>
    </lineage>
</organism>
<dbReference type="EMBL" id="QFNF01000019">
    <property type="protein sequence ID" value="PZO77477.1"/>
    <property type="molecule type" value="Genomic_DNA"/>
</dbReference>
<dbReference type="Proteomes" id="UP000248614">
    <property type="component" value="Unassembled WGS sequence"/>
</dbReference>
<dbReference type="InterPro" id="IPR020845">
    <property type="entry name" value="AMP-binding_CS"/>
</dbReference>
<feature type="domain" description="AMP-binding enzyme C-terminal" evidence="2">
    <location>
        <begin position="473"/>
        <end position="548"/>
    </location>
</feature>
<sequence>MSSSAPVPDRYAHPVPWETALLPLSMVTLFEESVVRRGDAPLIDFLGRHYSYAETKNGADRVACGLAAMGYGPGDRIGLFLPNVPHYVAAYYGILKLGATVVNFSPLYTAQELAAQVEDSGTKLLFTLSASALLPTALKVLETSSLERLVVGSIAGALPPAKSLFYRWFRSREVTPRPDDPRVTAFSALIANDGGCGTPVIDPETDLALIQYTGGTTGSPKGAMLTHANLSANARQVAWLDPDTLMPGERILGALPMFHVFANTCVLNRTVVTGGEIVMLPRFDAGQVLAALARTRATAFPGVPTMYRALLDHPRLAQTDFSSLRFCISGGAPMPPELKERFEAATGATLVEGYGLSESSGVVSCNPYAGPQQAGSIGQPIAGTRVRLVDKEDPTRPAPEGEPGEIVVAGPQIMRGYWHRPDTGDTTFCLDDDGVRWLRTGDVGTIDADGFIRIVDRLKDMIAVGGFKVFPSEIERILYHHPAVREALVVGLPDDYRGESPHAYVTLAEDAAVDGAALKAWLNPQLGKHERVDEVVVRLTLPKTMIGKLSRKDLIAEVMAERA</sequence>
<dbReference type="Pfam" id="PF13193">
    <property type="entry name" value="AMP-binding_C"/>
    <property type="match status" value="1"/>
</dbReference>
<dbReference type="InterPro" id="IPR045851">
    <property type="entry name" value="AMP-bd_C_sf"/>
</dbReference>
<feature type="domain" description="AMP-dependent synthetase/ligase" evidence="1">
    <location>
        <begin position="30"/>
        <end position="418"/>
    </location>
</feature>
<dbReference type="Gene3D" id="3.40.50.12780">
    <property type="entry name" value="N-terminal domain of ligase-like"/>
    <property type="match status" value="1"/>
</dbReference>
<dbReference type="PANTHER" id="PTHR43767">
    <property type="entry name" value="LONG-CHAIN-FATTY-ACID--COA LIGASE"/>
    <property type="match status" value="1"/>
</dbReference>
<dbReference type="SUPFAM" id="SSF56801">
    <property type="entry name" value="Acetyl-CoA synthetase-like"/>
    <property type="match status" value="1"/>
</dbReference>
<gene>
    <name evidence="3" type="ORF">DI632_08890</name>
</gene>
<keyword evidence="3" id="KW-0436">Ligase</keyword>
<evidence type="ECO:0000259" key="2">
    <source>
        <dbReference type="Pfam" id="PF13193"/>
    </source>
</evidence>
<dbReference type="PANTHER" id="PTHR43767:SF12">
    <property type="entry name" value="AMP-DEPENDENT SYNTHETASE AND LIGASE"/>
    <property type="match status" value="1"/>
</dbReference>
<dbReference type="InterPro" id="IPR025110">
    <property type="entry name" value="AMP-bd_C"/>
</dbReference>
<evidence type="ECO:0000259" key="1">
    <source>
        <dbReference type="Pfam" id="PF00501"/>
    </source>
</evidence>
<protein>
    <submittedName>
        <fullName evidence="3">Dicarboxylate--CoA ligase PimA</fullName>
    </submittedName>
</protein>
<dbReference type="InterPro" id="IPR000873">
    <property type="entry name" value="AMP-dep_synth/lig_dom"/>
</dbReference>
<accession>A0A2W4Z7V0</accession>
<evidence type="ECO:0000313" key="4">
    <source>
        <dbReference type="Proteomes" id="UP000248614"/>
    </source>
</evidence>
<dbReference type="CDD" id="cd05936">
    <property type="entry name" value="FC-FACS_FadD_like"/>
    <property type="match status" value="1"/>
</dbReference>
<dbReference type="InterPro" id="IPR050237">
    <property type="entry name" value="ATP-dep_AMP-bd_enzyme"/>
</dbReference>
<dbReference type="AlphaFoldDB" id="A0A2W4Z7V0"/>